<comment type="caution">
    <text evidence="3">The sequence shown here is derived from an EMBL/GenBank/DDBJ whole genome shotgun (WGS) entry which is preliminary data.</text>
</comment>
<dbReference type="RefSeq" id="WP_306869930.1">
    <property type="nucleotide sequence ID" value="NZ_JAUSRB010000002.1"/>
</dbReference>
<dbReference type="EMBL" id="JAUSRB010000002">
    <property type="protein sequence ID" value="MDP9867843.1"/>
    <property type="molecule type" value="Genomic_DNA"/>
</dbReference>
<reference evidence="3 4" key="1">
    <citation type="submission" date="2023-07" db="EMBL/GenBank/DDBJ databases">
        <title>Sequencing the genomes of 1000 actinobacteria strains.</title>
        <authorList>
            <person name="Klenk H.-P."/>
        </authorList>
    </citation>
    <scope>NUCLEOTIDE SEQUENCE [LARGE SCALE GENOMIC DNA]</scope>
    <source>
        <strain evidence="3 4">DSM 44109</strain>
    </source>
</reference>
<feature type="transmembrane region" description="Helical" evidence="2">
    <location>
        <begin position="25"/>
        <end position="47"/>
    </location>
</feature>
<evidence type="ECO:0008006" key="5">
    <source>
        <dbReference type="Google" id="ProtNLM"/>
    </source>
</evidence>
<keyword evidence="4" id="KW-1185">Reference proteome</keyword>
<dbReference type="Pfam" id="PF11303">
    <property type="entry name" value="DUF3105"/>
    <property type="match status" value="1"/>
</dbReference>
<keyword evidence="2" id="KW-0812">Transmembrane</keyword>
<name>A0ABT9REZ1_9ACTN</name>
<evidence type="ECO:0000313" key="4">
    <source>
        <dbReference type="Proteomes" id="UP001230426"/>
    </source>
</evidence>
<dbReference type="Proteomes" id="UP001230426">
    <property type="component" value="Unassembled WGS sequence"/>
</dbReference>
<accession>A0ABT9REZ1</accession>
<keyword evidence="2" id="KW-0472">Membrane</keyword>
<evidence type="ECO:0000256" key="2">
    <source>
        <dbReference type="SAM" id="Phobius"/>
    </source>
</evidence>
<organism evidence="3 4">
    <name type="scientific">Streptosporangium brasiliense</name>
    <dbReference type="NCBI Taxonomy" id="47480"/>
    <lineage>
        <taxon>Bacteria</taxon>
        <taxon>Bacillati</taxon>
        <taxon>Actinomycetota</taxon>
        <taxon>Actinomycetes</taxon>
        <taxon>Streptosporangiales</taxon>
        <taxon>Streptosporangiaceae</taxon>
        <taxon>Streptosporangium</taxon>
    </lineage>
</organism>
<dbReference type="InterPro" id="IPR021454">
    <property type="entry name" value="DUF3105"/>
</dbReference>
<protein>
    <recommendedName>
        <fullName evidence="5">DUF3105 domain-containing protein</fullName>
    </recommendedName>
</protein>
<gene>
    <name evidence="3" type="ORF">J2S55_007109</name>
</gene>
<feature type="region of interest" description="Disordered" evidence="1">
    <location>
        <begin position="179"/>
        <end position="199"/>
    </location>
</feature>
<evidence type="ECO:0000313" key="3">
    <source>
        <dbReference type="EMBL" id="MDP9867843.1"/>
    </source>
</evidence>
<evidence type="ECO:0000256" key="1">
    <source>
        <dbReference type="SAM" id="MobiDB-lite"/>
    </source>
</evidence>
<keyword evidence="2" id="KW-1133">Transmembrane helix</keyword>
<proteinExistence type="predicted"/>
<sequence length="199" mass="21268">MSGDARATIKQRLATVRAQQRRRTIAVTGAAVVVFGGITAAATVLILQERSRSSLDAVQTIAVTQREHTTGPVTYPQSPPVGGDHDPAWQNCGIYRRPLRAENVVHAQEHGAVWITYRPDLPRDQVEELLALTRGRDYVIVSPFPGLAAPVVASAWTKQLTLDGVDDPRLPAFLRAHIQGPATPEPGASCSGGIGEPSA</sequence>
<feature type="compositionally biased region" description="Gly residues" evidence="1">
    <location>
        <begin position="190"/>
        <end position="199"/>
    </location>
</feature>